<dbReference type="EMBL" id="PQIB02000005">
    <property type="protein sequence ID" value="RLN18200.1"/>
    <property type="molecule type" value="Genomic_DNA"/>
</dbReference>
<feature type="region of interest" description="Disordered" evidence="1">
    <location>
        <begin position="1"/>
        <end position="106"/>
    </location>
</feature>
<dbReference type="Proteomes" id="UP000275267">
    <property type="component" value="Unassembled WGS sequence"/>
</dbReference>
<name>A0A3L6SB27_PANMI</name>
<feature type="compositionally biased region" description="Basic residues" evidence="1">
    <location>
        <begin position="41"/>
        <end position="57"/>
    </location>
</feature>
<comment type="caution">
    <text evidence="2">The sequence shown here is derived from an EMBL/GenBank/DDBJ whole genome shotgun (WGS) entry which is preliminary data.</text>
</comment>
<feature type="compositionally biased region" description="Basic residues" evidence="1">
    <location>
        <begin position="7"/>
        <end position="22"/>
    </location>
</feature>
<sequence>MLAAARRPARSMHRPRSPRRARVFPAGARCSGAPDAGGPARRGRSGRGARMPCKHLPRLTPLHSPGPEDPRDFSQAPRVHARESRRVYRPRSRSPSRVSSRSHRRRSLAPSAPLLLLSASHLASSNVSPRFVLAQWVIDWWRDSFVPNSIAAAVCNKAWIRALLHFFPPNSPRSCYGNGNQSPSSPSPKIHLEYVPLVL</sequence>
<accession>A0A3L6SB27</accession>
<dbReference type="AlphaFoldDB" id="A0A3L6SB27"/>
<gene>
    <name evidence="2" type="ORF">C2845_PM02G09950</name>
</gene>
<keyword evidence="3" id="KW-1185">Reference proteome</keyword>
<reference evidence="3" key="1">
    <citation type="journal article" date="2019" name="Nat. Commun.">
        <title>The genome of broomcorn millet.</title>
        <authorList>
            <person name="Zou C."/>
            <person name="Miki D."/>
            <person name="Li D."/>
            <person name="Tang Q."/>
            <person name="Xiao L."/>
            <person name="Rajput S."/>
            <person name="Deng P."/>
            <person name="Jia W."/>
            <person name="Huang R."/>
            <person name="Zhang M."/>
            <person name="Sun Y."/>
            <person name="Hu J."/>
            <person name="Fu X."/>
            <person name="Schnable P.S."/>
            <person name="Li F."/>
            <person name="Zhang H."/>
            <person name="Feng B."/>
            <person name="Zhu X."/>
            <person name="Liu R."/>
            <person name="Schnable J.C."/>
            <person name="Zhu J.-K."/>
            <person name="Zhang H."/>
        </authorList>
    </citation>
    <scope>NUCLEOTIDE SEQUENCE [LARGE SCALE GENOMIC DNA]</scope>
</reference>
<proteinExistence type="predicted"/>
<evidence type="ECO:0000313" key="3">
    <source>
        <dbReference type="Proteomes" id="UP000275267"/>
    </source>
</evidence>
<organism evidence="2 3">
    <name type="scientific">Panicum miliaceum</name>
    <name type="common">Proso millet</name>
    <name type="synonym">Broomcorn millet</name>
    <dbReference type="NCBI Taxonomy" id="4540"/>
    <lineage>
        <taxon>Eukaryota</taxon>
        <taxon>Viridiplantae</taxon>
        <taxon>Streptophyta</taxon>
        <taxon>Embryophyta</taxon>
        <taxon>Tracheophyta</taxon>
        <taxon>Spermatophyta</taxon>
        <taxon>Magnoliopsida</taxon>
        <taxon>Liliopsida</taxon>
        <taxon>Poales</taxon>
        <taxon>Poaceae</taxon>
        <taxon>PACMAD clade</taxon>
        <taxon>Panicoideae</taxon>
        <taxon>Panicodae</taxon>
        <taxon>Paniceae</taxon>
        <taxon>Panicinae</taxon>
        <taxon>Panicum</taxon>
        <taxon>Panicum sect. Panicum</taxon>
    </lineage>
</organism>
<evidence type="ECO:0000256" key="1">
    <source>
        <dbReference type="SAM" id="MobiDB-lite"/>
    </source>
</evidence>
<protein>
    <submittedName>
        <fullName evidence="2">Uncharacterized protein</fullName>
    </submittedName>
</protein>
<feature type="compositionally biased region" description="Basic residues" evidence="1">
    <location>
        <begin position="87"/>
        <end position="106"/>
    </location>
</feature>
<evidence type="ECO:0000313" key="2">
    <source>
        <dbReference type="EMBL" id="RLN18200.1"/>
    </source>
</evidence>